<dbReference type="Proteomes" id="UP001165122">
    <property type="component" value="Unassembled WGS sequence"/>
</dbReference>
<proteinExistence type="predicted"/>
<gene>
    <name evidence="1" type="ORF">TrLO_g5377</name>
</gene>
<dbReference type="EMBL" id="BRXW01000428">
    <property type="protein sequence ID" value="GMH53776.1"/>
    <property type="molecule type" value="Genomic_DNA"/>
</dbReference>
<organism evidence="1 2">
    <name type="scientific">Triparma laevis f. longispina</name>
    <dbReference type="NCBI Taxonomy" id="1714387"/>
    <lineage>
        <taxon>Eukaryota</taxon>
        <taxon>Sar</taxon>
        <taxon>Stramenopiles</taxon>
        <taxon>Ochrophyta</taxon>
        <taxon>Bolidophyceae</taxon>
        <taxon>Parmales</taxon>
        <taxon>Triparmaceae</taxon>
        <taxon>Triparma</taxon>
    </lineage>
</organism>
<protein>
    <submittedName>
        <fullName evidence="1">Uncharacterized protein</fullName>
    </submittedName>
</protein>
<reference evidence="2" key="1">
    <citation type="journal article" date="2023" name="Commun. Biol.">
        <title>Genome analysis of Parmales, the sister group of diatoms, reveals the evolutionary specialization of diatoms from phago-mixotrophs to photoautotrophs.</title>
        <authorList>
            <person name="Ban H."/>
            <person name="Sato S."/>
            <person name="Yoshikawa S."/>
            <person name="Yamada K."/>
            <person name="Nakamura Y."/>
            <person name="Ichinomiya M."/>
            <person name="Sato N."/>
            <person name="Blanc-Mathieu R."/>
            <person name="Endo H."/>
            <person name="Kuwata A."/>
            <person name="Ogata H."/>
        </authorList>
    </citation>
    <scope>NUCLEOTIDE SEQUENCE [LARGE SCALE GENOMIC DNA]</scope>
    <source>
        <strain evidence="2">NIES 3700</strain>
    </source>
</reference>
<sequence length="164" mass="18423">MFGEEIGAITVFANRGTEGYCKSFFDKDWNRVDEGGCFGAERSAEHKYGKTPICGVVERPPFYLELEKAAKVLGKGLGVYMRIDFMVDYVNGEVYLGEVSPWPDGGSSHCYSVGGDSCHLSRMWKGLEGGPGSVKPGWVEEFEEEEDKCKFVMEFNEKMKKGWR</sequence>
<dbReference type="AlphaFoldDB" id="A0A9W6ZKA5"/>
<name>A0A9W6ZKA5_9STRA</name>
<accession>A0A9W6ZKA5</accession>
<dbReference type="OrthoDB" id="10335633at2759"/>
<evidence type="ECO:0000313" key="2">
    <source>
        <dbReference type="Proteomes" id="UP001165122"/>
    </source>
</evidence>
<dbReference type="SUPFAM" id="SSF56059">
    <property type="entry name" value="Glutathione synthetase ATP-binding domain-like"/>
    <property type="match status" value="1"/>
</dbReference>
<comment type="caution">
    <text evidence="1">The sequence shown here is derived from an EMBL/GenBank/DDBJ whole genome shotgun (WGS) entry which is preliminary data.</text>
</comment>
<evidence type="ECO:0000313" key="1">
    <source>
        <dbReference type="EMBL" id="GMH53776.1"/>
    </source>
</evidence>
<keyword evidence="2" id="KW-1185">Reference proteome</keyword>